<reference evidence="2 3" key="1">
    <citation type="submission" date="2020-08" db="EMBL/GenBank/DDBJ databases">
        <title>Genomic Encyclopedia of Type Strains, Phase IV (KMG-IV): sequencing the most valuable type-strain genomes for metagenomic binning, comparative biology and taxonomic classification.</title>
        <authorList>
            <person name="Goeker M."/>
        </authorList>
    </citation>
    <scope>NUCLEOTIDE SEQUENCE [LARGE SCALE GENOMIC DNA]</scope>
    <source>
        <strain evidence="2 3">DSM 101015</strain>
    </source>
</reference>
<gene>
    <name evidence="2" type="ORF">GGR93_003431</name>
</gene>
<dbReference type="Proteomes" id="UP000565745">
    <property type="component" value="Unassembled WGS sequence"/>
</dbReference>
<evidence type="ECO:0000313" key="2">
    <source>
        <dbReference type="EMBL" id="MBB4175628.1"/>
    </source>
</evidence>
<accession>A0A7W6Q5D6</accession>
<keyword evidence="3" id="KW-1185">Reference proteome</keyword>
<dbReference type="EMBL" id="JACIFU010000005">
    <property type="protein sequence ID" value="MBB4175628.1"/>
    <property type="molecule type" value="Genomic_DNA"/>
</dbReference>
<protein>
    <submittedName>
        <fullName evidence="2">Uncharacterized protein</fullName>
    </submittedName>
</protein>
<comment type="caution">
    <text evidence="2">The sequence shown here is derived from an EMBL/GenBank/DDBJ whole genome shotgun (WGS) entry which is preliminary data.</text>
</comment>
<keyword evidence="1" id="KW-1133">Transmembrane helix</keyword>
<dbReference type="AlphaFoldDB" id="A0A7W6Q5D6"/>
<name>A0A7W6Q5D6_9RHOB</name>
<feature type="transmembrane region" description="Helical" evidence="1">
    <location>
        <begin position="65"/>
        <end position="90"/>
    </location>
</feature>
<keyword evidence="1" id="KW-0812">Transmembrane</keyword>
<evidence type="ECO:0000313" key="3">
    <source>
        <dbReference type="Proteomes" id="UP000565745"/>
    </source>
</evidence>
<organism evidence="2 3">
    <name type="scientific">Sulfitobacter noctilucicola</name>
    <dbReference type="NCBI Taxonomy" id="1342301"/>
    <lineage>
        <taxon>Bacteria</taxon>
        <taxon>Pseudomonadati</taxon>
        <taxon>Pseudomonadota</taxon>
        <taxon>Alphaproteobacteria</taxon>
        <taxon>Rhodobacterales</taxon>
        <taxon>Roseobacteraceae</taxon>
        <taxon>Sulfitobacter</taxon>
    </lineage>
</organism>
<keyword evidence="1" id="KW-0472">Membrane</keyword>
<feature type="transmembrane region" description="Helical" evidence="1">
    <location>
        <begin position="20"/>
        <end position="44"/>
    </location>
</feature>
<proteinExistence type="predicted"/>
<sequence>MNRLLLWRSPALMENETSSVFDIVIWSGAALSLLGLVGLIWCILKVSRAKRANLDDDAMRDVLKSALPLNLGALFLSVIGLMMVIVGIFLA</sequence>
<evidence type="ECO:0000256" key="1">
    <source>
        <dbReference type="SAM" id="Phobius"/>
    </source>
</evidence>